<name>A0A6N2MJW8_SALVM</name>
<accession>A0A6N2MJW8</accession>
<gene>
    <name evidence="2" type="ORF">SVIM_LOCUS383043</name>
</gene>
<reference evidence="2" key="1">
    <citation type="submission" date="2019-03" db="EMBL/GenBank/DDBJ databases">
        <authorList>
            <person name="Mank J."/>
            <person name="Almeida P."/>
        </authorList>
    </citation>
    <scope>NUCLEOTIDE SEQUENCE</scope>
    <source>
        <strain evidence="2">78183</strain>
    </source>
</reference>
<feature type="region of interest" description="Disordered" evidence="1">
    <location>
        <begin position="1"/>
        <end position="24"/>
    </location>
</feature>
<feature type="region of interest" description="Disordered" evidence="1">
    <location>
        <begin position="57"/>
        <end position="102"/>
    </location>
</feature>
<evidence type="ECO:0000256" key="1">
    <source>
        <dbReference type="SAM" id="MobiDB-lite"/>
    </source>
</evidence>
<protein>
    <submittedName>
        <fullName evidence="2">Uncharacterized protein</fullName>
    </submittedName>
</protein>
<evidence type="ECO:0000313" key="2">
    <source>
        <dbReference type="EMBL" id="VFU54621.1"/>
    </source>
</evidence>
<proteinExistence type="predicted"/>
<sequence length="102" mass="11390">MALLHLPGTEFATSERDTSSWGSKKLQSEHLMVRSLRVVAVQCERTKEITETETIIEGATINSEEENESSRNRGAFTSGAETFSLETRDEEEGTKQLKIAKN</sequence>
<organism evidence="2">
    <name type="scientific">Salix viminalis</name>
    <name type="common">Common osier</name>
    <name type="synonym">Basket willow</name>
    <dbReference type="NCBI Taxonomy" id="40686"/>
    <lineage>
        <taxon>Eukaryota</taxon>
        <taxon>Viridiplantae</taxon>
        <taxon>Streptophyta</taxon>
        <taxon>Embryophyta</taxon>
        <taxon>Tracheophyta</taxon>
        <taxon>Spermatophyta</taxon>
        <taxon>Magnoliopsida</taxon>
        <taxon>eudicotyledons</taxon>
        <taxon>Gunneridae</taxon>
        <taxon>Pentapetalae</taxon>
        <taxon>rosids</taxon>
        <taxon>fabids</taxon>
        <taxon>Malpighiales</taxon>
        <taxon>Salicaceae</taxon>
        <taxon>Saliceae</taxon>
        <taxon>Salix</taxon>
    </lineage>
</organism>
<dbReference type="AlphaFoldDB" id="A0A6N2MJW8"/>
<dbReference type="EMBL" id="CAADRP010001852">
    <property type="protein sequence ID" value="VFU54621.1"/>
    <property type="molecule type" value="Genomic_DNA"/>
</dbReference>